<accession>A0A4Z1P9M0</accession>
<evidence type="ECO:0000313" key="1">
    <source>
        <dbReference type="EMBL" id="TID24868.1"/>
    </source>
</evidence>
<organism evidence="1 2">
    <name type="scientific">Venturia nashicola</name>
    <dbReference type="NCBI Taxonomy" id="86259"/>
    <lineage>
        <taxon>Eukaryota</taxon>
        <taxon>Fungi</taxon>
        <taxon>Dikarya</taxon>
        <taxon>Ascomycota</taxon>
        <taxon>Pezizomycotina</taxon>
        <taxon>Dothideomycetes</taxon>
        <taxon>Pleosporomycetidae</taxon>
        <taxon>Venturiales</taxon>
        <taxon>Venturiaceae</taxon>
        <taxon>Venturia</taxon>
    </lineage>
</organism>
<proteinExistence type="predicted"/>
<dbReference type="AlphaFoldDB" id="A0A4Z1P9M0"/>
<comment type="caution">
    <text evidence="1">The sequence shown here is derived from an EMBL/GenBank/DDBJ whole genome shotgun (WGS) entry which is preliminary data.</text>
</comment>
<name>A0A4Z1P9M0_9PEZI</name>
<protein>
    <submittedName>
        <fullName evidence="1">Uncharacterized protein</fullName>
    </submittedName>
</protein>
<reference evidence="1 2" key="1">
    <citation type="submission" date="2019-04" db="EMBL/GenBank/DDBJ databases">
        <title>High contiguity whole genome sequence and gene annotation resource for two Venturia nashicola isolates.</title>
        <authorList>
            <person name="Prokchorchik M."/>
            <person name="Won K."/>
            <person name="Lee Y."/>
            <person name="Choi E.D."/>
            <person name="Segonzac C."/>
            <person name="Sohn K.H."/>
        </authorList>
    </citation>
    <scope>NUCLEOTIDE SEQUENCE [LARGE SCALE GENOMIC DNA]</scope>
    <source>
        <strain evidence="1 2">PRI2</strain>
    </source>
</reference>
<evidence type="ECO:0000313" key="2">
    <source>
        <dbReference type="Proteomes" id="UP000298493"/>
    </source>
</evidence>
<dbReference type="EMBL" id="SNSC02000004">
    <property type="protein sequence ID" value="TID24868.1"/>
    <property type="molecule type" value="Genomic_DNA"/>
</dbReference>
<dbReference type="Proteomes" id="UP000298493">
    <property type="component" value="Unassembled WGS sequence"/>
</dbReference>
<sequence length="242" mass="28064">MPQSLARPSSLPSLAAPDLVQANRYRINCTILKTTLYFIINKYNMDWAHYKHSKARFGKGEPSLDDIPKTIILDLKRDIESARKFLKNFLVKRDLEQLCFTIDNSCYREMSDMKKPLQKLSRELGKTENRKDHKANDMTSVILDLARIYTVWRKEAFLTLNDTGETHFLFNKICDDSYAQQLKVHRNKDTARADGRSARGYEMESPSDSIRAYGILELPTIFPIEEEWGWPELPPDDSQLKG</sequence>
<keyword evidence="2" id="KW-1185">Reference proteome</keyword>
<gene>
    <name evidence="1" type="ORF">E6O75_ATG04073</name>
</gene>